<dbReference type="Proteomes" id="UP001176940">
    <property type="component" value="Unassembled WGS sequence"/>
</dbReference>
<keyword evidence="7 10" id="KW-1133">Transmembrane helix</keyword>
<dbReference type="SUPFAM" id="SSF81431">
    <property type="entry name" value="Mitochondrial cytochrome c oxidase subunit VIIIb (aka IX)"/>
    <property type="match status" value="1"/>
</dbReference>
<name>A0ABN9LVG2_9NEOB</name>
<evidence type="ECO:0000256" key="2">
    <source>
        <dbReference type="ARBA" id="ARBA00004673"/>
    </source>
</evidence>
<dbReference type="InterPro" id="IPR003205">
    <property type="entry name" value="Cyt_c_oxidase_su8"/>
</dbReference>
<dbReference type="PANTHER" id="PTHR16717:SF5">
    <property type="entry name" value="CYTOCHROME C OXIDASE SUBUNIT 8, ISOFORM A"/>
    <property type="match status" value="1"/>
</dbReference>
<evidence type="ECO:0000256" key="8">
    <source>
        <dbReference type="ARBA" id="ARBA00023128"/>
    </source>
</evidence>
<proteinExistence type="inferred from homology"/>
<evidence type="ECO:0000256" key="6">
    <source>
        <dbReference type="ARBA" id="ARBA00022946"/>
    </source>
</evidence>
<evidence type="ECO:0000256" key="9">
    <source>
        <dbReference type="ARBA" id="ARBA00023136"/>
    </source>
</evidence>
<keyword evidence="5" id="KW-0999">Mitochondrion inner membrane</keyword>
<keyword evidence="9 10" id="KW-0472">Membrane</keyword>
<keyword evidence="6" id="KW-0809">Transit peptide</keyword>
<keyword evidence="8" id="KW-0496">Mitochondrion</keyword>
<organism evidence="11 12">
    <name type="scientific">Ranitomeya imitator</name>
    <name type="common">mimic poison frog</name>
    <dbReference type="NCBI Taxonomy" id="111125"/>
    <lineage>
        <taxon>Eukaryota</taxon>
        <taxon>Metazoa</taxon>
        <taxon>Chordata</taxon>
        <taxon>Craniata</taxon>
        <taxon>Vertebrata</taxon>
        <taxon>Euteleostomi</taxon>
        <taxon>Amphibia</taxon>
        <taxon>Batrachia</taxon>
        <taxon>Anura</taxon>
        <taxon>Neobatrachia</taxon>
        <taxon>Hyloidea</taxon>
        <taxon>Dendrobatidae</taxon>
        <taxon>Dendrobatinae</taxon>
        <taxon>Ranitomeya</taxon>
    </lineage>
</organism>
<evidence type="ECO:0000256" key="10">
    <source>
        <dbReference type="SAM" id="Phobius"/>
    </source>
</evidence>
<evidence type="ECO:0000256" key="7">
    <source>
        <dbReference type="ARBA" id="ARBA00022989"/>
    </source>
</evidence>
<sequence length="67" mass="7472">MSSAMTRLFRVPRLAQLVSRRGMSSSQVANAGVKPVESIIGLTTFMIVFLVPSGYILSHLEEYKKRD</sequence>
<evidence type="ECO:0000313" key="12">
    <source>
        <dbReference type="Proteomes" id="UP001176940"/>
    </source>
</evidence>
<evidence type="ECO:0000256" key="1">
    <source>
        <dbReference type="ARBA" id="ARBA00004434"/>
    </source>
</evidence>
<accession>A0ABN9LVG2</accession>
<comment type="similarity">
    <text evidence="3">Belongs to the cytochrome c oxidase VIII family.</text>
</comment>
<dbReference type="Gene3D" id="4.10.81.10">
    <property type="entry name" value="Cytochrome c oxidase, subunit 8"/>
    <property type="match status" value="1"/>
</dbReference>
<comment type="caution">
    <text evidence="11">The sequence shown here is derived from an EMBL/GenBank/DDBJ whole genome shotgun (WGS) entry which is preliminary data.</text>
</comment>
<evidence type="ECO:0000256" key="4">
    <source>
        <dbReference type="ARBA" id="ARBA00022692"/>
    </source>
</evidence>
<feature type="transmembrane region" description="Helical" evidence="10">
    <location>
        <begin position="39"/>
        <end position="57"/>
    </location>
</feature>
<dbReference type="PANTHER" id="PTHR16717">
    <property type="entry name" value="CYTOCHROME C OXIDASE POLYPEPTIDE VIII"/>
    <property type="match status" value="1"/>
</dbReference>
<protein>
    <recommendedName>
        <fullName evidence="13">Cytochrome c oxidase subunit 8A, mitochondrial</fullName>
    </recommendedName>
</protein>
<evidence type="ECO:0008006" key="13">
    <source>
        <dbReference type="Google" id="ProtNLM"/>
    </source>
</evidence>
<evidence type="ECO:0000256" key="5">
    <source>
        <dbReference type="ARBA" id="ARBA00022792"/>
    </source>
</evidence>
<dbReference type="EMBL" id="CAUEEQ010030562">
    <property type="protein sequence ID" value="CAJ0949723.1"/>
    <property type="molecule type" value="Genomic_DNA"/>
</dbReference>
<comment type="pathway">
    <text evidence="2">Energy metabolism; oxidative phosphorylation.</text>
</comment>
<dbReference type="InterPro" id="IPR036548">
    <property type="entry name" value="Cyt_c_oxidase_su8_sf"/>
</dbReference>
<reference evidence="11" key="1">
    <citation type="submission" date="2023-07" db="EMBL/GenBank/DDBJ databases">
        <authorList>
            <person name="Stuckert A."/>
        </authorList>
    </citation>
    <scope>NUCLEOTIDE SEQUENCE</scope>
</reference>
<comment type="subcellular location">
    <subcellularLocation>
        <location evidence="1">Mitochondrion inner membrane</location>
        <topology evidence="1">Single-pass membrane protein</topology>
    </subcellularLocation>
</comment>
<gene>
    <name evidence="11" type="ORF">RIMI_LOCUS12720798</name>
</gene>
<evidence type="ECO:0000256" key="3">
    <source>
        <dbReference type="ARBA" id="ARBA00010117"/>
    </source>
</evidence>
<keyword evidence="12" id="KW-1185">Reference proteome</keyword>
<keyword evidence="4 10" id="KW-0812">Transmembrane</keyword>
<dbReference type="Pfam" id="PF02285">
    <property type="entry name" value="COX8"/>
    <property type="match status" value="1"/>
</dbReference>
<evidence type="ECO:0000313" key="11">
    <source>
        <dbReference type="EMBL" id="CAJ0949723.1"/>
    </source>
</evidence>